<sequence>LQLPFFNEVGTKHKCCCIREVDDGLGEGVGKAHQVSPSQGLFVGHLQTGQVQLEELGLFQERGHCAHVLNALNSNLMAQQSFLVLAGLSREQANLHEATQDNEWHEGNDEQGELPAVDERNDDGRAHVGNVHQHRSKPH</sequence>
<feature type="compositionally biased region" description="Basic and acidic residues" evidence="1">
    <location>
        <begin position="117"/>
        <end position="126"/>
    </location>
</feature>
<evidence type="ECO:0000256" key="1">
    <source>
        <dbReference type="SAM" id="MobiDB-lite"/>
    </source>
</evidence>
<feature type="region of interest" description="Disordered" evidence="1">
    <location>
        <begin position="94"/>
        <end position="139"/>
    </location>
</feature>
<name>A0A3S0ZWA8_ELYCH</name>
<dbReference type="EMBL" id="RQTK01000201">
    <property type="protein sequence ID" value="RUS84569.1"/>
    <property type="molecule type" value="Genomic_DNA"/>
</dbReference>
<reference evidence="2 3" key="1">
    <citation type="submission" date="2019-01" db="EMBL/GenBank/DDBJ databases">
        <title>A draft genome assembly of the solar-powered sea slug Elysia chlorotica.</title>
        <authorList>
            <person name="Cai H."/>
            <person name="Li Q."/>
            <person name="Fang X."/>
            <person name="Li J."/>
            <person name="Curtis N.E."/>
            <person name="Altenburger A."/>
            <person name="Shibata T."/>
            <person name="Feng M."/>
            <person name="Maeda T."/>
            <person name="Schwartz J.A."/>
            <person name="Shigenobu S."/>
            <person name="Lundholm N."/>
            <person name="Nishiyama T."/>
            <person name="Yang H."/>
            <person name="Hasebe M."/>
            <person name="Li S."/>
            <person name="Pierce S.K."/>
            <person name="Wang J."/>
        </authorList>
    </citation>
    <scope>NUCLEOTIDE SEQUENCE [LARGE SCALE GENOMIC DNA]</scope>
    <source>
        <strain evidence="2">EC2010</strain>
        <tissue evidence="2">Whole organism of an adult</tissue>
    </source>
</reference>
<dbReference type="Proteomes" id="UP000271974">
    <property type="component" value="Unassembled WGS sequence"/>
</dbReference>
<dbReference type="AlphaFoldDB" id="A0A3S0ZWA8"/>
<feature type="non-terminal residue" evidence="2">
    <location>
        <position position="139"/>
    </location>
</feature>
<proteinExistence type="predicted"/>
<keyword evidence="3" id="KW-1185">Reference proteome</keyword>
<evidence type="ECO:0000313" key="3">
    <source>
        <dbReference type="Proteomes" id="UP000271974"/>
    </source>
</evidence>
<accession>A0A3S0ZWA8</accession>
<feature type="compositionally biased region" description="Basic and acidic residues" evidence="1">
    <location>
        <begin position="98"/>
        <end position="108"/>
    </location>
</feature>
<organism evidence="2 3">
    <name type="scientific">Elysia chlorotica</name>
    <name type="common">Eastern emerald elysia</name>
    <name type="synonym">Sea slug</name>
    <dbReference type="NCBI Taxonomy" id="188477"/>
    <lineage>
        <taxon>Eukaryota</taxon>
        <taxon>Metazoa</taxon>
        <taxon>Spiralia</taxon>
        <taxon>Lophotrochozoa</taxon>
        <taxon>Mollusca</taxon>
        <taxon>Gastropoda</taxon>
        <taxon>Heterobranchia</taxon>
        <taxon>Euthyneura</taxon>
        <taxon>Panpulmonata</taxon>
        <taxon>Sacoglossa</taxon>
        <taxon>Placobranchoidea</taxon>
        <taxon>Plakobranchidae</taxon>
        <taxon>Elysia</taxon>
    </lineage>
</organism>
<evidence type="ECO:0000313" key="2">
    <source>
        <dbReference type="EMBL" id="RUS84569.1"/>
    </source>
</evidence>
<feature type="non-terminal residue" evidence="2">
    <location>
        <position position="1"/>
    </location>
</feature>
<comment type="caution">
    <text evidence="2">The sequence shown here is derived from an EMBL/GenBank/DDBJ whole genome shotgun (WGS) entry which is preliminary data.</text>
</comment>
<gene>
    <name evidence="2" type="ORF">EGW08_007664</name>
</gene>
<protein>
    <submittedName>
        <fullName evidence="2">Uncharacterized protein</fullName>
    </submittedName>
</protein>